<feature type="compositionally biased region" description="Basic residues" evidence="7">
    <location>
        <begin position="296"/>
        <end position="308"/>
    </location>
</feature>
<dbReference type="Proteomes" id="UP000235786">
    <property type="component" value="Unassembled WGS sequence"/>
</dbReference>
<gene>
    <name evidence="9" type="ORF">L207DRAFT_512284</name>
</gene>
<organism evidence="9 10">
    <name type="scientific">Hyaloscypha variabilis (strain UAMH 11265 / GT02V1 / F)</name>
    <name type="common">Meliniomyces variabilis</name>
    <dbReference type="NCBI Taxonomy" id="1149755"/>
    <lineage>
        <taxon>Eukaryota</taxon>
        <taxon>Fungi</taxon>
        <taxon>Dikarya</taxon>
        <taxon>Ascomycota</taxon>
        <taxon>Pezizomycotina</taxon>
        <taxon>Leotiomycetes</taxon>
        <taxon>Helotiales</taxon>
        <taxon>Hyaloscyphaceae</taxon>
        <taxon>Hyaloscypha</taxon>
        <taxon>Hyaloscypha variabilis</taxon>
    </lineage>
</organism>
<evidence type="ECO:0000256" key="4">
    <source>
        <dbReference type="ARBA" id="ARBA00065307"/>
    </source>
</evidence>
<dbReference type="GO" id="GO:0001046">
    <property type="term" value="F:core promoter sequence-specific DNA binding"/>
    <property type="evidence" value="ECO:0007669"/>
    <property type="project" value="TreeGrafter"/>
</dbReference>
<comment type="subcellular location">
    <subcellularLocation>
        <location evidence="1">Nucleus</location>
    </subcellularLocation>
</comment>
<dbReference type="InterPro" id="IPR003958">
    <property type="entry name" value="CBFA_NFYB_domain"/>
</dbReference>
<dbReference type="InterPro" id="IPR009072">
    <property type="entry name" value="Histone-fold"/>
</dbReference>
<accession>A0A2J6RQP7</accession>
<dbReference type="AlphaFoldDB" id="A0A2J6RQP7"/>
<feature type="compositionally biased region" description="Low complexity" evidence="7">
    <location>
        <begin position="9"/>
        <end position="20"/>
    </location>
</feature>
<evidence type="ECO:0000256" key="2">
    <source>
        <dbReference type="ARBA" id="ARBA00023242"/>
    </source>
</evidence>
<evidence type="ECO:0000313" key="9">
    <source>
        <dbReference type="EMBL" id="PMD40832.1"/>
    </source>
</evidence>
<evidence type="ECO:0000256" key="1">
    <source>
        <dbReference type="ARBA" id="ARBA00004123"/>
    </source>
</evidence>
<dbReference type="Gene3D" id="1.10.20.10">
    <property type="entry name" value="Histone, subunit A"/>
    <property type="match status" value="1"/>
</dbReference>
<name>A0A2J6RQP7_HYAVF</name>
<feature type="domain" description="Transcription factor CBF/NF-Y/archaeal histone" evidence="8">
    <location>
        <begin position="184"/>
        <end position="247"/>
    </location>
</feature>
<feature type="compositionally biased region" description="Pro residues" evidence="7">
    <location>
        <begin position="166"/>
        <end position="175"/>
    </location>
</feature>
<evidence type="ECO:0000313" key="10">
    <source>
        <dbReference type="Proteomes" id="UP000235786"/>
    </source>
</evidence>
<evidence type="ECO:0000256" key="7">
    <source>
        <dbReference type="SAM" id="MobiDB-lite"/>
    </source>
</evidence>
<comment type="similarity">
    <text evidence="3">Belongs to the NC2 alpha/DRAP1 family.</text>
</comment>
<dbReference type="CDD" id="cd22906">
    <property type="entry name" value="HFD_DRAP1"/>
    <property type="match status" value="1"/>
</dbReference>
<dbReference type="SUPFAM" id="SSF47113">
    <property type="entry name" value="Histone-fold"/>
    <property type="match status" value="1"/>
</dbReference>
<feature type="region of interest" description="Disordered" evidence="7">
    <location>
        <begin position="265"/>
        <end position="308"/>
    </location>
</feature>
<dbReference type="EMBL" id="KZ613945">
    <property type="protein sequence ID" value="PMD40832.1"/>
    <property type="molecule type" value="Genomic_DNA"/>
</dbReference>
<evidence type="ECO:0000256" key="3">
    <source>
        <dbReference type="ARBA" id="ARBA00061393"/>
    </source>
</evidence>
<evidence type="ECO:0000259" key="8">
    <source>
        <dbReference type="Pfam" id="PF00808"/>
    </source>
</evidence>
<proteinExistence type="inferred from homology"/>
<dbReference type="PANTHER" id="PTHR10252:SF5">
    <property type="entry name" value="DR1-ASSOCIATED COREPRESSOR"/>
    <property type="match status" value="1"/>
</dbReference>
<feature type="compositionally biased region" description="Polar residues" evidence="7">
    <location>
        <begin position="21"/>
        <end position="38"/>
    </location>
</feature>
<feature type="compositionally biased region" description="Basic and acidic residues" evidence="7">
    <location>
        <begin position="274"/>
        <end position="284"/>
    </location>
</feature>
<dbReference type="PANTHER" id="PTHR10252">
    <property type="entry name" value="HISTONE-LIKE TRANSCRIPTION FACTOR CCAAT-RELATED"/>
    <property type="match status" value="1"/>
</dbReference>
<evidence type="ECO:0000256" key="5">
    <source>
        <dbReference type="ARBA" id="ARBA00072430"/>
    </source>
</evidence>
<dbReference type="Pfam" id="PF00808">
    <property type="entry name" value="CBFD_NFYB_HMF"/>
    <property type="match status" value="1"/>
</dbReference>
<comment type="subunit">
    <text evidence="4">Forms the NCT transcriptional regulatory complex with nctB and mot1.</text>
</comment>
<dbReference type="InterPro" id="IPR050568">
    <property type="entry name" value="Transcr_DNA_Rep_Reg"/>
</dbReference>
<dbReference type="STRING" id="1149755.A0A2J6RQP7"/>
<feature type="region of interest" description="Disordered" evidence="7">
    <location>
        <begin position="1"/>
        <end position="45"/>
    </location>
</feature>
<feature type="compositionally biased region" description="Polar residues" evidence="7">
    <location>
        <begin position="106"/>
        <end position="115"/>
    </location>
</feature>
<dbReference type="GO" id="GO:0046982">
    <property type="term" value="F:protein heterodimerization activity"/>
    <property type="evidence" value="ECO:0007669"/>
    <property type="project" value="InterPro"/>
</dbReference>
<dbReference type="GO" id="GO:0016251">
    <property type="term" value="F:RNA polymerase II general transcription initiation factor activity"/>
    <property type="evidence" value="ECO:0007669"/>
    <property type="project" value="TreeGrafter"/>
</dbReference>
<evidence type="ECO:0000256" key="6">
    <source>
        <dbReference type="ARBA" id="ARBA00075891"/>
    </source>
</evidence>
<sequence>MDGTYAPQSPDLSSFLSSPSKNQQPYNPASTSQSTSYAPRSPVIPSFNHASAAAHHNLSSYTHSASPFGVGSSTSDFAEYGTNNYMPPIPALPPTHSFANAPQPPNQNAYFSPQRPSRKVKSETISYSELDADAEDDYPSLHSPTMSGRGPRIKGESSSHSSFPAQQPPVHPNPNPQNIEIKTKFPVARIKRIMQADEEVGKVAQVTPVAVSKALELFMIALVSGAAEKAREKGGKKVTAQHLKMVVEGNPDQFDFLNEIVGRVNEVTEGAGGEGRKRKEKERGGGSSSDEEEKKVKKGRGRRKKGEE</sequence>
<dbReference type="GO" id="GO:0017054">
    <property type="term" value="C:negative cofactor 2 complex"/>
    <property type="evidence" value="ECO:0007669"/>
    <property type="project" value="TreeGrafter"/>
</dbReference>
<dbReference type="OrthoDB" id="653904at2759"/>
<keyword evidence="2" id="KW-0539">Nucleus</keyword>
<dbReference type="FunFam" id="1.10.20.10:FF:000036">
    <property type="entry name" value="CBF/NF-Y family transcription factor"/>
    <property type="match status" value="1"/>
</dbReference>
<keyword evidence="10" id="KW-1185">Reference proteome</keyword>
<feature type="region of interest" description="Disordered" evidence="7">
    <location>
        <begin position="91"/>
        <end position="179"/>
    </location>
</feature>
<reference evidence="9 10" key="1">
    <citation type="submission" date="2016-04" db="EMBL/GenBank/DDBJ databases">
        <title>A degradative enzymes factory behind the ericoid mycorrhizal symbiosis.</title>
        <authorList>
            <consortium name="DOE Joint Genome Institute"/>
            <person name="Martino E."/>
            <person name="Morin E."/>
            <person name="Grelet G."/>
            <person name="Kuo A."/>
            <person name="Kohler A."/>
            <person name="Daghino S."/>
            <person name="Barry K."/>
            <person name="Choi C."/>
            <person name="Cichocki N."/>
            <person name="Clum A."/>
            <person name="Copeland A."/>
            <person name="Hainaut M."/>
            <person name="Haridas S."/>
            <person name="Labutti K."/>
            <person name="Lindquist E."/>
            <person name="Lipzen A."/>
            <person name="Khouja H.-R."/>
            <person name="Murat C."/>
            <person name="Ohm R."/>
            <person name="Olson A."/>
            <person name="Spatafora J."/>
            <person name="Veneault-Fourrey C."/>
            <person name="Henrissat B."/>
            <person name="Grigoriev I."/>
            <person name="Martin F."/>
            <person name="Perotto S."/>
        </authorList>
    </citation>
    <scope>NUCLEOTIDE SEQUENCE [LARGE SCALE GENOMIC DNA]</scope>
    <source>
        <strain evidence="9 10">F</strain>
    </source>
</reference>
<protein>
    <recommendedName>
        <fullName evidence="5">NCT transcriptional regulatory complex subunit A</fullName>
    </recommendedName>
    <alternativeName>
        <fullName evidence="6">Negative cofactor 2 AB</fullName>
    </alternativeName>
</protein>